<protein>
    <recommendedName>
        <fullName evidence="14">Protein 4.1</fullName>
    </recommendedName>
    <alternativeName>
        <fullName evidence="15">Band 4.1</fullName>
    </alternativeName>
    <alternativeName>
        <fullName evidence="16">Erythrocyte membrane protein band 4.1</fullName>
    </alternativeName>
</protein>
<dbReference type="InterPro" id="IPR019747">
    <property type="entry name" value="FERM_CS"/>
</dbReference>
<dbReference type="InterPro" id="IPR014847">
    <property type="entry name" value="FA"/>
</dbReference>
<evidence type="ECO:0000256" key="11">
    <source>
        <dbReference type="ARBA" id="ARBA00023212"/>
    </source>
</evidence>
<dbReference type="Gene3D" id="1.20.80.10">
    <property type="match status" value="1"/>
</dbReference>
<dbReference type="InterPro" id="IPR035963">
    <property type="entry name" value="FERM_2"/>
</dbReference>
<dbReference type="GO" id="GO:0030866">
    <property type="term" value="P:cortical actin cytoskeleton organization"/>
    <property type="evidence" value="ECO:0007669"/>
    <property type="project" value="InterPro"/>
</dbReference>
<keyword evidence="20" id="KW-1185">Reference proteome</keyword>
<dbReference type="GO" id="GO:0005634">
    <property type="term" value="C:nucleus"/>
    <property type="evidence" value="ECO:0007669"/>
    <property type="project" value="UniProtKB-SubCell"/>
</dbReference>
<dbReference type="InterPro" id="IPR019749">
    <property type="entry name" value="Band_41_domain"/>
</dbReference>
<sequence length="934" mass="105124">MYCKVSLLDDTIYECALDKHAKGQDLLRKVCEHLNLLEEDYFGLAIWDSPTSKTWLDSAKEIKKQVHGAPWNFTFNVKFYPPDPAQLTEDITRYYLCLQLRHDIVTGHLPCSFATLALLSSYTVQSELGDYDPELHSSDYVSEFKLAPNQTKELEEKVMELHKTYRSMTPAQADLEFLENAKKLSMYGVDLHQAKDLEGVDIILGVCSSGLLVYKDKLRINRFPWPKVLKISYKRSSFFIKIRPGEHEQYESTIGFKLPSYRAAKKLWKVCVEHHTFFRLTSPEALPKSKFLALGSKFRYSGRTQAQTRQASALIDRPAPQFERTASKRASRSLDGAKHTSQKIEVRPILEEKREDVVMVEIPESKPVEQFREKPAKNTFENIEMKPIAEEEEEEKVEVFKVTVPESKLMEPFQKQPVIHVHENIEISPIDEDEEEEKVMTMKDLELEPNFLEPVQKEPAVAVVTPDRSPRPTSAPAIAQRHVAEPTPSAASDTKEIVVVSKVEKEAVETEGKWEEMPPEKAKMEPSEVAKELDKTQEEIKKHHANISELKKNFMESVPESRPSEWDKRLSTHSPFRTFNVNGQVPTGVEGGPLVPDAGGPPQLGPMGPIWQTSRFCPQALPHYFHTASIGCIAVQGGSDPNPQSLCDFLPKMDVDAVTERKSTNPDFELEGPKYSVAFSENQMSTPPESLQSHDFGTSSLSREEEERAPVILASKDDLTCEKGYAGVKKQTDDTDEQSEVETPTISVSPPLHRCQREEEAENVEENYFTRDPLRKLNGECHDSNIDDGLPTLIRCFQPPLVKTQTVTISDVSNAVKSEIPTKEVPIVHTETKTITYEAAQTDDGNGDSDPGVLLTAQTITSETTSSTTTTQITKTVKGGISETRIEKRIVITGDADIDHDQVLVQAIKEAKEQHPDMSVTKVVVHQETEIAEE</sequence>
<dbReference type="Pfam" id="PF09379">
    <property type="entry name" value="FERM_N"/>
    <property type="match status" value="1"/>
</dbReference>
<dbReference type="InterPro" id="IPR018980">
    <property type="entry name" value="FERM_PH-like_C"/>
</dbReference>
<keyword evidence="11" id="KW-0206">Cytoskeleton</keyword>
<dbReference type="Pfam" id="PF04382">
    <property type="entry name" value="SAB"/>
    <property type="match status" value="1"/>
</dbReference>
<dbReference type="SMART" id="SM01195">
    <property type="entry name" value="FA"/>
    <property type="match status" value="1"/>
</dbReference>
<evidence type="ECO:0000313" key="19">
    <source>
        <dbReference type="EMBL" id="EMP31120.1"/>
    </source>
</evidence>
<evidence type="ECO:0000256" key="1">
    <source>
        <dbReference type="ARBA" id="ARBA00004123"/>
    </source>
</evidence>
<dbReference type="InterPro" id="IPR018979">
    <property type="entry name" value="FERM_N"/>
</dbReference>
<evidence type="ECO:0000256" key="14">
    <source>
        <dbReference type="ARBA" id="ARBA00023658"/>
    </source>
</evidence>
<dbReference type="PANTHER" id="PTHR23280">
    <property type="entry name" value="4.1 G PROTEIN"/>
    <property type="match status" value="1"/>
</dbReference>
<dbReference type="InterPro" id="IPR000798">
    <property type="entry name" value="Ez/rad/moesin-like"/>
</dbReference>
<keyword evidence="4" id="KW-0813">Transport</keyword>
<organism evidence="19 20">
    <name type="scientific">Chelonia mydas</name>
    <name type="common">Green sea-turtle</name>
    <name type="synonym">Chelonia agassizi</name>
    <dbReference type="NCBI Taxonomy" id="8469"/>
    <lineage>
        <taxon>Eukaryota</taxon>
        <taxon>Metazoa</taxon>
        <taxon>Chordata</taxon>
        <taxon>Craniata</taxon>
        <taxon>Vertebrata</taxon>
        <taxon>Euteleostomi</taxon>
        <taxon>Archelosauria</taxon>
        <taxon>Testudinata</taxon>
        <taxon>Testudines</taxon>
        <taxon>Cryptodira</taxon>
        <taxon>Durocryptodira</taxon>
        <taxon>Americhelydia</taxon>
        <taxon>Chelonioidea</taxon>
        <taxon>Cheloniidae</taxon>
        <taxon>Chelonia</taxon>
    </lineage>
</organism>
<keyword evidence="12" id="KW-0539">Nucleus</keyword>
<feature type="region of interest" description="Disordered" evidence="17">
    <location>
        <begin position="683"/>
        <end position="707"/>
    </location>
</feature>
<dbReference type="PROSITE" id="PS00661">
    <property type="entry name" value="FERM_2"/>
    <property type="match status" value="1"/>
</dbReference>
<evidence type="ECO:0000256" key="17">
    <source>
        <dbReference type="SAM" id="MobiDB-lite"/>
    </source>
</evidence>
<evidence type="ECO:0000313" key="20">
    <source>
        <dbReference type="Proteomes" id="UP000031443"/>
    </source>
</evidence>
<dbReference type="Pfam" id="PF09380">
    <property type="entry name" value="FERM_C"/>
    <property type="match status" value="1"/>
</dbReference>
<dbReference type="PANTHER" id="PTHR23280:SF12">
    <property type="entry name" value="PROTEIN 4.1"/>
    <property type="match status" value="1"/>
</dbReference>
<keyword evidence="5" id="KW-0963">Cytoplasm</keyword>
<evidence type="ECO:0000256" key="2">
    <source>
        <dbReference type="ARBA" id="ARBA00004245"/>
    </source>
</evidence>
<evidence type="ECO:0000256" key="9">
    <source>
        <dbReference type="ARBA" id="ARBA00022860"/>
    </source>
</evidence>
<keyword evidence="10" id="KW-0009">Actin-binding</keyword>
<dbReference type="GO" id="GO:0005856">
    <property type="term" value="C:cytoskeleton"/>
    <property type="evidence" value="ECO:0007669"/>
    <property type="project" value="UniProtKB-SubCell"/>
</dbReference>
<dbReference type="InterPro" id="IPR021187">
    <property type="entry name" value="EPB4.1_FERM_F1"/>
</dbReference>
<dbReference type="InterPro" id="IPR000299">
    <property type="entry name" value="FERM_domain"/>
</dbReference>
<dbReference type="SUPFAM" id="SSF50729">
    <property type="entry name" value="PH domain-like"/>
    <property type="match status" value="1"/>
</dbReference>
<evidence type="ECO:0000256" key="10">
    <source>
        <dbReference type="ARBA" id="ARBA00023203"/>
    </source>
</evidence>
<name>M7B6F2_CHEMY</name>
<dbReference type="Gene3D" id="3.10.20.90">
    <property type="entry name" value="Phosphatidylinositol 3-kinase Catalytic Subunit, Chain A, domain 1"/>
    <property type="match status" value="1"/>
</dbReference>
<evidence type="ECO:0000256" key="13">
    <source>
        <dbReference type="ARBA" id="ARBA00023306"/>
    </source>
</evidence>
<dbReference type="GO" id="GO:0005198">
    <property type="term" value="F:structural molecule activity"/>
    <property type="evidence" value="ECO:0007669"/>
    <property type="project" value="InterPro"/>
</dbReference>
<dbReference type="Pfam" id="PF00373">
    <property type="entry name" value="FERM_M"/>
    <property type="match status" value="1"/>
</dbReference>
<dbReference type="GO" id="GO:0051301">
    <property type="term" value="P:cell division"/>
    <property type="evidence" value="ECO:0007669"/>
    <property type="project" value="UniProtKB-KW"/>
</dbReference>
<keyword evidence="13" id="KW-0131">Cell cycle</keyword>
<dbReference type="InterPro" id="IPR014352">
    <property type="entry name" value="FERM/acyl-CoA-bd_prot_sf"/>
</dbReference>
<feature type="compositionally biased region" description="Polar residues" evidence="17">
    <location>
        <begin position="683"/>
        <end position="701"/>
    </location>
</feature>
<evidence type="ECO:0000256" key="3">
    <source>
        <dbReference type="ARBA" id="ARBA00004544"/>
    </source>
</evidence>
<dbReference type="FunFam" id="3.10.20.90:FF:000002">
    <property type="entry name" value="Erythrocyte protein band 4.1-like 3"/>
    <property type="match status" value="1"/>
</dbReference>
<proteinExistence type="predicted"/>
<dbReference type="CDD" id="cd17105">
    <property type="entry name" value="FERM_F1_EPB41"/>
    <property type="match status" value="1"/>
</dbReference>
<comment type="subcellular location">
    <subcellularLocation>
        <location evidence="3">Cytoplasm</location>
        <location evidence="3">Cell cortex</location>
    </subcellularLocation>
    <subcellularLocation>
        <location evidence="2">Cytoplasm</location>
        <location evidence="2">Cytoskeleton</location>
    </subcellularLocation>
    <subcellularLocation>
        <location evidence="1">Nucleus</location>
    </subcellularLocation>
</comment>
<dbReference type="Pfam" id="PF08736">
    <property type="entry name" value="FA"/>
    <property type="match status" value="1"/>
</dbReference>
<evidence type="ECO:0000256" key="5">
    <source>
        <dbReference type="ARBA" id="ARBA00022490"/>
    </source>
</evidence>
<evidence type="ECO:0000256" key="7">
    <source>
        <dbReference type="ARBA" id="ARBA00022618"/>
    </source>
</evidence>
<dbReference type="InterPro" id="IPR029071">
    <property type="entry name" value="Ubiquitin-like_domsf"/>
</dbReference>
<dbReference type="SMART" id="SM00295">
    <property type="entry name" value="B41"/>
    <property type="match status" value="1"/>
</dbReference>
<feature type="region of interest" description="Disordered" evidence="17">
    <location>
        <begin position="729"/>
        <end position="748"/>
    </location>
</feature>
<dbReference type="GO" id="GO:0005886">
    <property type="term" value="C:plasma membrane"/>
    <property type="evidence" value="ECO:0007669"/>
    <property type="project" value="TreeGrafter"/>
</dbReference>
<dbReference type="FunFam" id="1.20.80.10:FF:000001">
    <property type="entry name" value="Erythrocyte membrane protein band 4.1"/>
    <property type="match status" value="1"/>
</dbReference>
<keyword evidence="8" id="KW-0498">Mitosis</keyword>
<keyword evidence="6" id="KW-0597">Phosphoprotein</keyword>
<dbReference type="Proteomes" id="UP000031443">
    <property type="component" value="Unassembled WGS sequence"/>
</dbReference>
<dbReference type="SMART" id="SM01196">
    <property type="entry name" value="FERM_C"/>
    <property type="match status" value="1"/>
</dbReference>
<dbReference type="GO" id="GO:0003779">
    <property type="term" value="F:actin binding"/>
    <property type="evidence" value="ECO:0007669"/>
    <property type="project" value="UniProtKB-KW"/>
</dbReference>
<dbReference type="CDD" id="cd13184">
    <property type="entry name" value="FERM_C_4_1_family"/>
    <property type="match status" value="1"/>
</dbReference>
<evidence type="ECO:0000256" key="4">
    <source>
        <dbReference type="ARBA" id="ARBA00022448"/>
    </source>
</evidence>
<evidence type="ECO:0000256" key="15">
    <source>
        <dbReference type="ARBA" id="ARBA00030419"/>
    </source>
</evidence>
<dbReference type="Gene3D" id="2.30.29.30">
    <property type="entry name" value="Pleckstrin-homology domain (PH domain)/Phosphotyrosine-binding domain (PTB)"/>
    <property type="match status" value="1"/>
</dbReference>
<dbReference type="Pfam" id="PF05902">
    <property type="entry name" value="4_1_CTD"/>
    <property type="match status" value="1"/>
</dbReference>
<evidence type="ECO:0000256" key="6">
    <source>
        <dbReference type="ARBA" id="ARBA00022553"/>
    </source>
</evidence>
<keyword evidence="9" id="KW-0112">Calmodulin-binding</keyword>
<dbReference type="STRING" id="8469.M7B6F2"/>
<dbReference type="InterPro" id="IPR019748">
    <property type="entry name" value="FERM_central"/>
</dbReference>
<evidence type="ECO:0000256" key="8">
    <source>
        <dbReference type="ARBA" id="ARBA00022776"/>
    </source>
</evidence>
<dbReference type="CDD" id="cd14473">
    <property type="entry name" value="FERM_B-lobe"/>
    <property type="match status" value="1"/>
</dbReference>
<dbReference type="GO" id="GO:0005516">
    <property type="term" value="F:calmodulin binding"/>
    <property type="evidence" value="ECO:0007669"/>
    <property type="project" value="UniProtKB-KW"/>
</dbReference>
<dbReference type="InterPro" id="IPR008379">
    <property type="entry name" value="Band_4.1_C"/>
</dbReference>
<dbReference type="PROSITE" id="PS00660">
    <property type="entry name" value="FERM_1"/>
    <property type="match status" value="1"/>
</dbReference>
<keyword evidence="7" id="KW-0132">Cell division</keyword>
<dbReference type="PRINTS" id="PR00935">
    <property type="entry name" value="BAND41"/>
</dbReference>
<dbReference type="FunFam" id="2.30.29.30:FF:000001">
    <property type="entry name" value="Erythrocyte membrane protein band 4.1"/>
    <property type="match status" value="1"/>
</dbReference>
<dbReference type="GO" id="GO:0005938">
    <property type="term" value="C:cell cortex"/>
    <property type="evidence" value="ECO:0007669"/>
    <property type="project" value="UniProtKB-SubCell"/>
</dbReference>
<dbReference type="SUPFAM" id="SSF54236">
    <property type="entry name" value="Ubiquitin-like"/>
    <property type="match status" value="1"/>
</dbReference>
<dbReference type="PROSITE" id="PS50057">
    <property type="entry name" value="FERM_3"/>
    <property type="match status" value="1"/>
</dbReference>
<evidence type="ECO:0000256" key="12">
    <source>
        <dbReference type="ARBA" id="ARBA00023242"/>
    </source>
</evidence>
<evidence type="ECO:0000256" key="16">
    <source>
        <dbReference type="ARBA" id="ARBA00032586"/>
    </source>
</evidence>
<reference evidence="20" key="1">
    <citation type="journal article" date="2013" name="Nat. Genet.">
        <title>The draft genomes of soft-shell turtle and green sea turtle yield insights into the development and evolution of the turtle-specific body plan.</title>
        <authorList>
            <person name="Wang Z."/>
            <person name="Pascual-Anaya J."/>
            <person name="Zadissa A."/>
            <person name="Li W."/>
            <person name="Niimura Y."/>
            <person name="Huang Z."/>
            <person name="Li C."/>
            <person name="White S."/>
            <person name="Xiong Z."/>
            <person name="Fang D."/>
            <person name="Wang B."/>
            <person name="Ming Y."/>
            <person name="Chen Y."/>
            <person name="Zheng Y."/>
            <person name="Kuraku S."/>
            <person name="Pignatelli M."/>
            <person name="Herrero J."/>
            <person name="Beal K."/>
            <person name="Nozawa M."/>
            <person name="Li Q."/>
            <person name="Wang J."/>
            <person name="Zhang H."/>
            <person name="Yu L."/>
            <person name="Shigenobu S."/>
            <person name="Wang J."/>
            <person name="Liu J."/>
            <person name="Flicek P."/>
            <person name="Searle S."/>
            <person name="Wang J."/>
            <person name="Kuratani S."/>
            <person name="Yin Y."/>
            <person name="Aken B."/>
            <person name="Zhang G."/>
            <person name="Irie N."/>
        </authorList>
    </citation>
    <scope>NUCLEOTIDE SEQUENCE [LARGE SCALE GENOMIC DNA]</scope>
</reference>
<dbReference type="AlphaFoldDB" id="M7B6F2"/>
<accession>M7B6F2</accession>
<dbReference type="EMBL" id="KB546907">
    <property type="protein sequence ID" value="EMP31120.1"/>
    <property type="molecule type" value="Genomic_DNA"/>
</dbReference>
<dbReference type="SUPFAM" id="SSF47031">
    <property type="entry name" value="Second domain of FERM"/>
    <property type="match status" value="1"/>
</dbReference>
<dbReference type="InterPro" id="IPR007477">
    <property type="entry name" value="SAB_dom"/>
</dbReference>
<feature type="domain" description="FERM" evidence="18">
    <location>
        <begin position="1"/>
        <end position="282"/>
    </location>
</feature>
<dbReference type="GO" id="GO:0031032">
    <property type="term" value="P:actomyosin structure organization"/>
    <property type="evidence" value="ECO:0007669"/>
    <property type="project" value="TreeGrafter"/>
</dbReference>
<evidence type="ECO:0000259" key="18">
    <source>
        <dbReference type="PROSITE" id="PS50057"/>
    </source>
</evidence>
<dbReference type="PRINTS" id="PR00661">
    <property type="entry name" value="ERMFAMILY"/>
</dbReference>
<dbReference type="PIRSF" id="PIRSF002304">
    <property type="entry name" value="Membrane_skeletal_4_1"/>
    <property type="match status" value="1"/>
</dbReference>
<gene>
    <name evidence="19" type="ORF">UY3_11804</name>
</gene>
<dbReference type="InterPro" id="IPR011993">
    <property type="entry name" value="PH-like_dom_sf"/>
</dbReference>